<name>A0A7X1Y0H1_9PSED</name>
<reference evidence="2 3" key="1">
    <citation type="submission" date="2019-10" db="EMBL/GenBank/DDBJ databases">
        <title>Evaluation of single-gene subtyping targets for Pseudomonas.</title>
        <authorList>
            <person name="Reichler S.J."/>
            <person name="Orsi R.H."/>
            <person name="Wiedmann M."/>
            <person name="Martin N.H."/>
            <person name="Murphy S.I."/>
        </authorList>
    </citation>
    <scope>NUCLEOTIDE SEQUENCE [LARGE SCALE GENOMIC DNA]</scope>
    <source>
        <strain evidence="2 3">FSL R10-1984</strain>
    </source>
</reference>
<dbReference type="Pfam" id="PF13643">
    <property type="entry name" value="DUF4145"/>
    <property type="match status" value="1"/>
</dbReference>
<evidence type="ECO:0000313" key="2">
    <source>
        <dbReference type="EMBL" id="MQU28066.1"/>
    </source>
</evidence>
<evidence type="ECO:0000313" key="3">
    <source>
        <dbReference type="Proteomes" id="UP000437970"/>
    </source>
</evidence>
<organism evidence="2 3">
    <name type="scientific">Pseudomonas helleri</name>
    <dbReference type="NCBI Taxonomy" id="1608996"/>
    <lineage>
        <taxon>Bacteria</taxon>
        <taxon>Pseudomonadati</taxon>
        <taxon>Pseudomonadota</taxon>
        <taxon>Gammaproteobacteria</taxon>
        <taxon>Pseudomonadales</taxon>
        <taxon>Pseudomonadaceae</taxon>
        <taxon>Pseudomonas</taxon>
    </lineage>
</organism>
<gene>
    <name evidence="2" type="ORF">GHO29_16435</name>
</gene>
<dbReference type="EMBL" id="WIVW01000024">
    <property type="protein sequence ID" value="MQU28066.1"/>
    <property type="molecule type" value="Genomic_DNA"/>
</dbReference>
<accession>A0A7X1Y0H1</accession>
<dbReference type="AlphaFoldDB" id="A0A7X1Y0H1"/>
<comment type="caution">
    <text evidence="2">The sequence shown here is derived from an EMBL/GenBank/DDBJ whole genome shotgun (WGS) entry which is preliminary data.</text>
</comment>
<sequence length="312" mass="35003">MHFKPLRVRSVHSPGISGIRILVSLLMAISSQAPPSVTGGGNLISVGVLRVTGMELKLGEFAVNEVFFVKEFTKTEIPNYPCPSCGAAELVNKSFVCEENSTTKLNKGDEDWEPEYDEHVFNLTLECRKCFENIFISGDAYTDEEMEVESDTNWSRYYIIKFRPKYIFPSLKFISCPKATPKEVKENVGAAAALYYAHPTACSNTLRIAAEDILTSLGVSEAEPGKYISFGNRIKELPEESMERTLLEAIRWLGNDGSHSKSLITHADAQDAFEVMNLLIEEVYSDRKKKIQELAKVINQSRGPVRLRGYRD</sequence>
<proteinExistence type="predicted"/>
<dbReference type="Proteomes" id="UP000437970">
    <property type="component" value="Unassembled WGS sequence"/>
</dbReference>
<dbReference type="InterPro" id="IPR025285">
    <property type="entry name" value="DUF4145"/>
</dbReference>
<evidence type="ECO:0000259" key="1">
    <source>
        <dbReference type="Pfam" id="PF13643"/>
    </source>
</evidence>
<protein>
    <submittedName>
        <fullName evidence="2">DUF4145 domain-containing protein</fullName>
    </submittedName>
</protein>
<feature type="domain" description="DUF4145" evidence="1">
    <location>
        <begin position="196"/>
        <end position="276"/>
    </location>
</feature>